<name>A0A2I0X049_9ASPA</name>
<evidence type="ECO:0000256" key="7">
    <source>
        <dbReference type="ARBA" id="ARBA00022741"/>
    </source>
</evidence>
<evidence type="ECO:0000256" key="10">
    <source>
        <dbReference type="ARBA" id="ARBA00022989"/>
    </source>
</evidence>
<evidence type="ECO:0000256" key="6">
    <source>
        <dbReference type="ARBA" id="ARBA00022692"/>
    </source>
</evidence>
<dbReference type="GO" id="GO:0004674">
    <property type="term" value="F:protein serine/threonine kinase activity"/>
    <property type="evidence" value="ECO:0007669"/>
    <property type="project" value="UniProtKB-KW"/>
</dbReference>
<dbReference type="FunFam" id="3.30.200.20:FF:000173">
    <property type="entry name" value="Probable serine/threonine-protein kinase At1g01540"/>
    <property type="match status" value="1"/>
</dbReference>
<evidence type="ECO:0000256" key="13">
    <source>
        <dbReference type="ARBA" id="ARBA00048679"/>
    </source>
</evidence>
<dbReference type="InterPro" id="IPR008271">
    <property type="entry name" value="Ser/Thr_kinase_AS"/>
</dbReference>
<accession>A0A2I0X049</accession>
<dbReference type="InterPro" id="IPR011009">
    <property type="entry name" value="Kinase-like_dom_sf"/>
</dbReference>
<feature type="domain" description="Protein kinase" evidence="17">
    <location>
        <begin position="134"/>
        <end position="398"/>
    </location>
</feature>
<comment type="subcellular location">
    <subcellularLocation>
        <location evidence="1">Membrane</location>
        <topology evidence="1">Single-pass membrane protein</topology>
    </subcellularLocation>
</comment>
<evidence type="ECO:0000256" key="1">
    <source>
        <dbReference type="ARBA" id="ARBA00004167"/>
    </source>
</evidence>
<dbReference type="InterPro" id="IPR000719">
    <property type="entry name" value="Prot_kinase_dom"/>
</dbReference>
<keyword evidence="18" id="KW-0675">Receptor</keyword>
<evidence type="ECO:0000256" key="11">
    <source>
        <dbReference type="ARBA" id="ARBA00023136"/>
    </source>
</evidence>
<keyword evidence="4" id="KW-0597">Phosphoprotein</keyword>
<dbReference type="OrthoDB" id="4062651at2759"/>
<keyword evidence="10 16" id="KW-1133">Transmembrane helix</keyword>
<comment type="catalytic activity">
    <reaction evidence="13">
        <text>L-seryl-[protein] + ATP = O-phospho-L-seryl-[protein] + ADP + H(+)</text>
        <dbReference type="Rhea" id="RHEA:17989"/>
        <dbReference type="Rhea" id="RHEA-COMP:9863"/>
        <dbReference type="Rhea" id="RHEA-COMP:11604"/>
        <dbReference type="ChEBI" id="CHEBI:15378"/>
        <dbReference type="ChEBI" id="CHEBI:29999"/>
        <dbReference type="ChEBI" id="CHEBI:30616"/>
        <dbReference type="ChEBI" id="CHEBI:83421"/>
        <dbReference type="ChEBI" id="CHEBI:456216"/>
        <dbReference type="EC" id="2.7.11.1"/>
    </reaction>
</comment>
<comment type="similarity">
    <text evidence="15">Belongs to the protein kinase superfamily.</text>
</comment>
<gene>
    <name evidence="18" type="ORF">MA16_Dca015313</name>
</gene>
<dbReference type="CDD" id="cd14066">
    <property type="entry name" value="STKc_IRAK"/>
    <property type="match status" value="1"/>
</dbReference>
<dbReference type="PROSITE" id="PS00108">
    <property type="entry name" value="PROTEIN_KINASE_ST"/>
    <property type="match status" value="1"/>
</dbReference>
<evidence type="ECO:0000256" key="4">
    <source>
        <dbReference type="ARBA" id="ARBA00022553"/>
    </source>
</evidence>
<dbReference type="Proteomes" id="UP000233837">
    <property type="component" value="Unassembled WGS sequence"/>
</dbReference>
<feature type="transmembrane region" description="Helical" evidence="16">
    <location>
        <begin position="23"/>
        <end position="46"/>
    </location>
</feature>
<feature type="binding site" evidence="14">
    <location>
        <position position="162"/>
    </location>
    <ligand>
        <name>ATP</name>
        <dbReference type="ChEBI" id="CHEBI:30616"/>
    </ligand>
</feature>
<evidence type="ECO:0000256" key="15">
    <source>
        <dbReference type="RuleBase" id="RU000304"/>
    </source>
</evidence>
<dbReference type="PANTHER" id="PTHR47984">
    <property type="entry name" value="OS01G0323000 PROTEIN"/>
    <property type="match status" value="1"/>
</dbReference>
<dbReference type="AlphaFoldDB" id="A0A2I0X049"/>
<dbReference type="EMBL" id="KZ502271">
    <property type="protein sequence ID" value="PKU81284.1"/>
    <property type="molecule type" value="Genomic_DNA"/>
</dbReference>
<evidence type="ECO:0000256" key="5">
    <source>
        <dbReference type="ARBA" id="ARBA00022679"/>
    </source>
</evidence>
<keyword evidence="3 15" id="KW-0723">Serine/threonine-protein kinase</keyword>
<reference evidence="18 19" key="1">
    <citation type="journal article" date="2016" name="Sci. Rep.">
        <title>The Dendrobium catenatum Lindl. genome sequence provides insights into polysaccharide synthase, floral development and adaptive evolution.</title>
        <authorList>
            <person name="Zhang G.Q."/>
            <person name="Xu Q."/>
            <person name="Bian C."/>
            <person name="Tsai W.C."/>
            <person name="Yeh C.M."/>
            <person name="Liu K.W."/>
            <person name="Yoshida K."/>
            <person name="Zhang L.S."/>
            <person name="Chang S.B."/>
            <person name="Chen F."/>
            <person name="Shi Y."/>
            <person name="Su Y.Y."/>
            <person name="Zhang Y.Q."/>
            <person name="Chen L.J."/>
            <person name="Yin Y."/>
            <person name="Lin M."/>
            <person name="Huang H."/>
            <person name="Deng H."/>
            <person name="Wang Z.W."/>
            <person name="Zhu S.L."/>
            <person name="Zhao X."/>
            <person name="Deng C."/>
            <person name="Niu S.C."/>
            <person name="Huang J."/>
            <person name="Wang M."/>
            <person name="Liu G.H."/>
            <person name="Yang H.J."/>
            <person name="Xiao X.J."/>
            <person name="Hsiao Y.Y."/>
            <person name="Wu W.L."/>
            <person name="Chen Y.Y."/>
            <person name="Mitsuda N."/>
            <person name="Ohme-Takagi M."/>
            <person name="Luo Y.B."/>
            <person name="Van de Peer Y."/>
            <person name="Liu Z.J."/>
        </authorList>
    </citation>
    <scope>NUCLEOTIDE SEQUENCE [LARGE SCALE GENOMIC DNA]</scope>
    <source>
        <tissue evidence="18">The whole plant</tissue>
    </source>
</reference>
<dbReference type="PROSITE" id="PS50011">
    <property type="entry name" value="PROTEIN_KINASE_DOM"/>
    <property type="match status" value="1"/>
</dbReference>
<evidence type="ECO:0000256" key="16">
    <source>
        <dbReference type="SAM" id="Phobius"/>
    </source>
</evidence>
<keyword evidence="7 14" id="KW-0547">Nucleotide-binding</keyword>
<evidence type="ECO:0000256" key="14">
    <source>
        <dbReference type="PROSITE-ProRule" id="PRU10141"/>
    </source>
</evidence>
<proteinExistence type="inferred from homology"/>
<evidence type="ECO:0000256" key="8">
    <source>
        <dbReference type="ARBA" id="ARBA00022777"/>
    </source>
</evidence>
<dbReference type="GO" id="GO:0005524">
    <property type="term" value="F:ATP binding"/>
    <property type="evidence" value="ECO:0007669"/>
    <property type="project" value="UniProtKB-UniRule"/>
</dbReference>
<dbReference type="SMART" id="SM00220">
    <property type="entry name" value="S_TKc"/>
    <property type="match status" value="1"/>
</dbReference>
<evidence type="ECO:0000256" key="12">
    <source>
        <dbReference type="ARBA" id="ARBA00047899"/>
    </source>
</evidence>
<dbReference type="Pfam" id="PF00069">
    <property type="entry name" value="Pkinase"/>
    <property type="match status" value="1"/>
</dbReference>
<evidence type="ECO:0000259" key="17">
    <source>
        <dbReference type="PROSITE" id="PS50011"/>
    </source>
</evidence>
<organism evidence="18 19">
    <name type="scientific">Dendrobium catenatum</name>
    <dbReference type="NCBI Taxonomy" id="906689"/>
    <lineage>
        <taxon>Eukaryota</taxon>
        <taxon>Viridiplantae</taxon>
        <taxon>Streptophyta</taxon>
        <taxon>Embryophyta</taxon>
        <taxon>Tracheophyta</taxon>
        <taxon>Spermatophyta</taxon>
        <taxon>Magnoliopsida</taxon>
        <taxon>Liliopsida</taxon>
        <taxon>Asparagales</taxon>
        <taxon>Orchidaceae</taxon>
        <taxon>Epidendroideae</taxon>
        <taxon>Malaxideae</taxon>
        <taxon>Dendrobiinae</taxon>
        <taxon>Dendrobium</taxon>
    </lineage>
</organism>
<protein>
    <recommendedName>
        <fullName evidence="2">non-specific serine/threonine protein kinase</fullName>
        <ecNumber evidence="2">2.7.11.1</ecNumber>
    </recommendedName>
</protein>
<evidence type="ECO:0000313" key="19">
    <source>
        <dbReference type="Proteomes" id="UP000233837"/>
    </source>
</evidence>
<dbReference type="InterPro" id="IPR017441">
    <property type="entry name" value="Protein_kinase_ATP_BS"/>
</dbReference>
<dbReference type="PROSITE" id="PS00107">
    <property type="entry name" value="PROTEIN_KINASE_ATP"/>
    <property type="match status" value="1"/>
</dbReference>
<evidence type="ECO:0000313" key="18">
    <source>
        <dbReference type="EMBL" id="PKU81284.1"/>
    </source>
</evidence>
<dbReference type="PANTHER" id="PTHR47984:SF31">
    <property type="entry name" value="OS03G0227900 PROTEIN"/>
    <property type="match status" value="1"/>
</dbReference>
<sequence length="455" mass="50000">MGAGGHKSGGILTEKTSVLGLRLYVLIAIAAFALVTGGLTALFLFLRSSNRRHRPTRLKHSSGLMPTFTMDIGEIGLDGTGRIGGKGFERNEKKGAKVVEGECSKSKAGAEMMGHIGWGRWFTMAELETATSGFGEWNVIGEGGYGVVYRGVLPDLSVVAVKNLLNKKGQAEREFKVEVEAIGRVRHKNLVGLLGYCAEGPKRMLVYEYMDNGNLEQWLHGDVGLVSLLTWEIRMKIAIGTAKGLAHLHEGLEPKVVHRDIKSSNILLDKQWNPKVSDFGLAKLLGPGSNFVTTRVMGTFGYVAPEYASTGLLNESSDVYSFGVLLMEIISGRNPVDYRRPSGEVNLVEWFRGMVGTKHVEDVLDPLIEIQPSPRSLKRTLLVCLRCVDLDAQKRPKMGQIAHMLEGDEFPFRLEHRSPREVSLLTCLPASVAPARVPLLTDKVGSNPPERSIWR</sequence>
<keyword evidence="6 16" id="KW-0812">Transmembrane</keyword>
<keyword evidence="5" id="KW-0808">Transferase</keyword>
<dbReference type="InterPro" id="IPR052232">
    <property type="entry name" value="RLK_Ser/Thr-Kinase"/>
</dbReference>
<reference evidence="18 19" key="2">
    <citation type="journal article" date="2017" name="Nature">
        <title>The Apostasia genome and the evolution of orchids.</title>
        <authorList>
            <person name="Zhang G.Q."/>
            <person name="Liu K.W."/>
            <person name="Li Z."/>
            <person name="Lohaus R."/>
            <person name="Hsiao Y.Y."/>
            <person name="Niu S.C."/>
            <person name="Wang J.Y."/>
            <person name="Lin Y.C."/>
            <person name="Xu Q."/>
            <person name="Chen L.J."/>
            <person name="Yoshida K."/>
            <person name="Fujiwara S."/>
            <person name="Wang Z.W."/>
            <person name="Zhang Y.Q."/>
            <person name="Mitsuda N."/>
            <person name="Wang M."/>
            <person name="Liu G.H."/>
            <person name="Pecoraro L."/>
            <person name="Huang H.X."/>
            <person name="Xiao X.J."/>
            <person name="Lin M."/>
            <person name="Wu X.Y."/>
            <person name="Wu W.L."/>
            <person name="Chen Y.Y."/>
            <person name="Chang S.B."/>
            <person name="Sakamoto S."/>
            <person name="Ohme-Takagi M."/>
            <person name="Yagi M."/>
            <person name="Zeng S.J."/>
            <person name="Shen C.Y."/>
            <person name="Yeh C.M."/>
            <person name="Luo Y.B."/>
            <person name="Tsai W.C."/>
            <person name="Van de Peer Y."/>
            <person name="Liu Z.J."/>
        </authorList>
    </citation>
    <scope>NUCLEOTIDE SEQUENCE [LARGE SCALE GENOMIC DNA]</scope>
    <source>
        <tissue evidence="18">The whole plant</tissue>
    </source>
</reference>
<dbReference type="EC" id="2.7.11.1" evidence="2"/>
<keyword evidence="19" id="KW-1185">Reference proteome</keyword>
<evidence type="ECO:0000256" key="3">
    <source>
        <dbReference type="ARBA" id="ARBA00022527"/>
    </source>
</evidence>
<dbReference type="Gene3D" id="1.10.510.10">
    <property type="entry name" value="Transferase(Phosphotransferase) domain 1"/>
    <property type="match status" value="1"/>
</dbReference>
<dbReference type="SUPFAM" id="SSF56112">
    <property type="entry name" value="Protein kinase-like (PK-like)"/>
    <property type="match status" value="1"/>
</dbReference>
<evidence type="ECO:0000256" key="9">
    <source>
        <dbReference type="ARBA" id="ARBA00022840"/>
    </source>
</evidence>
<keyword evidence="9 14" id="KW-0067">ATP-binding</keyword>
<dbReference type="GO" id="GO:0016020">
    <property type="term" value="C:membrane"/>
    <property type="evidence" value="ECO:0007669"/>
    <property type="project" value="UniProtKB-SubCell"/>
</dbReference>
<dbReference type="Gene3D" id="3.30.200.20">
    <property type="entry name" value="Phosphorylase Kinase, domain 1"/>
    <property type="match status" value="1"/>
</dbReference>
<keyword evidence="8 18" id="KW-0418">Kinase</keyword>
<keyword evidence="11 16" id="KW-0472">Membrane</keyword>
<dbReference type="STRING" id="906689.A0A2I0X049"/>
<dbReference type="FunFam" id="1.10.510.10:FF:000035">
    <property type="entry name" value="Putative receptor-like serine/threonine-protein kinase"/>
    <property type="match status" value="1"/>
</dbReference>
<evidence type="ECO:0000256" key="2">
    <source>
        <dbReference type="ARBA" id="ARBA00012513"/>
    </source>
</evidence>
<comment type="catalytic activity">
    <reaction evidence="12">
        <text>L-threonyl-[protein] + ATP = O-phospho-L-threonyl-[protein] + ADP + H(+)</text>
        <dbReference type="Rhea" id="RHEA:46608"/>
        <dbReference type="Rhea" id="RHEA-COMP:11060"/>
        <dbReference type="Rhea" id="RHEA-COMP:11605"/>
        <dbReference type="ChEBI" id="CHEBI:15378"/>
        <dbReference type="ChEBI" id="CHEBI:30013"/>
        <dbReference type="ChEBI" id="CHEBI:30616"/>
        <dbReference type="ChEBI" id="CHEBI:61977"/>
        <dbReference type="ChEBI" id="CHEBI:456216"/>
        <dbReference type="EC" id="2.7.11.1"/>
    </reaction>
</comment>